<organism evidence="5 6">
    <name type="scientific">Alteriqipengyuania halimionae</name>
    <dbReference type="NCBI Taxonomy" id="1926630"/>
    <lineage>
        <taxon>Bacteria</taxon>
        <taxon>Pseudomonadati</taxon>
        <taxon>Pseudomonadota</taxon>
        <taxon>Alphaproteobacteria</taxon>
        <taxon>Sphingomonadales</taxon>
        <taxon>Erythrobacteraceae</taxon>
        <taxon>Alteriqipengyuania</taxon>
    </lineage>
</organism>
<keyword evidence="2" id="KW-0472">Membrane</keyword>
<dbReference type="EMBL" id="WTYR01000001">
    <property type="protein sequence ID" value="MXP10821.1"/>
    <property type="molecule type" value="Genomic_DNA"/>
</dbReference>
<evidence type="ECO:0000259" key="3">
    <source>
        <dbReference type="Pfam" id="PF02518"/>
    </source>
</evidence>
<keyword evidence="2" id="KW-1133">Transmembrane helix</keyword>
<keyword evidence="5" id="KW-0808">Transferase</keyword>
<keyword evidence="2" id="KW-0812">Transmembrane</keyword>
<dbReference type="PANTHER" id="PTHR34220">
    <property type="entry name" value="SENSOR HISTIDINE KINASE YPDA"/>
    <property type="match status" value="1"/>
</dbReference>
<dbReference type="OrthoDB" id="2514702at2"/>
<feature type="transmembrane region" description="Helical" evidence="2">
    <location>
        <begin position="12"/>
        <end position="31"/>
    </location>
</feature>
<feature type="transmembrane region" description="Helical" evidence="2">
    <location>
        <begin position="51"/>
        <end position="69"/>
    </location>
</feature>
<comment type="caution">
    <text evidence="5">The sequence shown here is derived from an EMBL/GenBank/DDBJ whole genome shotgun (WGS) entry which is preliminary data.</text>
</comment>
<dbReference type="InterPro" id="IPR036890">
    <property type="entry name" value="HATPase_C_sf"/>
</dbReference>
<dbReference type="InterPro" id="IPR010559">
    <property type="entry name" value="Sig_transdc_His_kin_internal"/>
</dbReference>
<keyword evidence="6" id="KW-1185">Reference proteome</keyword>
<dbReference type="Proteomes" id="UP000429229">
    <property type="component" value="Unassembled WGS sequence"/>
</dbReference>
<gene>
    <name evidence="5" type="ORF">GRI68_11595</name>
</gene>
<keyword evidence="5" id="KW-0418">Kinase</keyword>
<dbReference type="Pfam" id="PF06580">
    <property type="entry name" value="His_kinase"/>
    <property type="match status" value="1"/>
</dbReference>
<name>A0A6I4U917_9SPHN</name>
<feature type="domain" description="Histidine kinase/HSP90-like ATPase" evidence="3">
    <location>
        <begin position="312"/>
        <end position="392"/>
    </location>
</feature>
<dbReference type="InterPro" id="IPR050640">
    <property type="entry name" value="Bact_2-comp_sensor_kinase"/>
</dbReference>
<dbReference type="GO" id="GO:0000155">
    <property type="term" value="F:phosphorelay sensor kinase activity"/>
    <property type="evidence" value="ECO:0007669"/>
    <property type="project" value="InterPro"/>
</dbReference>
<dbReference type="Pfam" id="PF02518">
    <property type="entry name" value="HATPase_c"/>
    <property type="match status" value="1"/>
</dbReference>
<reference evidence="5 6" key="1">
    <citation type="submission" date="2019-12" db="EMBL/GenBank/DDBJ databases">
        <title>Genomic-based taxomic classification of the family Erythrobacteraceae.</title>
        <authorList>
            <person name="Xu L."/>
        </authorList>
    </citation>
    <scope>NUCLEOTIDE SEQUENCE [LARGE SCALE GENOMIC DNA]</scope>
    <source>
        <strain evidence="5 6">LMG 29519</strain>
    </source>
</reference>
<dbReference type="GO" id="GO:0016020">
    <property type="term" value="C:membrane"/>
    <property type="evidence" value="ECO:0007669"/>
    <property type="project" value="InterPro"/>
</dbReference>
<evidence type="ECO:0000313" key="5">
    <source>
        <dbReference type="EMBL" id="MXP10821.1"/>
    </source>
</evidence>
<dbReference type="Gene3D" id="3.30.565.10">
    <property type="entry name" value="Histidine kinase-like ATPase, C-terminal domain"/>
    <property type="match status" value="1"/>
</dbReference>
<dbReference type="InterPro" id="IPR003594">
    <property type="entry name" value="HATPase_dom"/>
</dbReference>
<evidence type="ECO:0000256" key="2">
    <source>
        <dbReference type="SAM" id="Phobius"/>
    </source>
</evidence>
<evidence type="ECO:0000259" key="4">
    <source>
        <dbReference type="Pfam" id="PF06580"/>
    </source>
</evidence>
<sequence length="410" mass="44606">MDSSTARSTPRVSPKTVIVSIALVWATYFVLVTLRSTLLGLDVTGQLMWRRAAVTAAAILATIGLWPLLRALERFTTPTRVVATLLLLVPFAFVVAGVNQIVFAPVAKQVQQKLGEREGVTIRSDESGNVLIDVPGRDDGQGGRRVSTENGEGTTVRVDRSATQGQQIAALVDLALNRYFVFLAWAALYFALVRSEAARSAERQAGEFREAARTAELRSLRYQVNPHFLFNTLNSLSALVMTGRSERAETMIQTISNFYRHSLSEDPTGDVELADEIDLQRHYLEIESVRFPKRLKVEIDVPADLEDRRVPGMILQPLVENAVKYGVAPSTEPVTIAISARRENGDLVLRVADSGASEPGFLGGTGFGIGLANVRDRLKARFGRGATLSAGPDGSRGWVSMIRIPGGPHG</sequence>
<feature type="domain" description="Signal transduction histidine kinase internal region" evidence="4">
    <location>
        <begin position="215"/>
        <end position="295"/>
    </location>
</feature>
<dbReference type="RefSeq" id="WP_160617385.1">
    <property type="nucleotide sequence ID" value="NZ_WTYR01000001.1"/>
</dbReference>
<protein>
    <submittedName>
        <fullName evidence="5">Sensor histidine kinase</fullName>
    </submittedName>
</protein>
<dbReference type="SUPFAM" id="SSF55874">
    <property type="entry name" value="ATPase domain of HSP90 chaperone/DNA topoisomerase II/histidine kinase"/>
    <property type="match status" value="1"/>
</dbReference>
<feature type="transmembrane region" description="Helical" evidence="2">
    <location>
        <begin position="81"/>
        <end position="103"/>
    </location>
</feature>
<dbReference type="PANTHER" id="PTHR34220:SF7">
    <property type="entry name" value="SENSOR HISTIDINE KINASE YPDA"/>
    <property type="match status" value="1"/>
</dbReference>
<accession>A0A6I4U917</accession>
<evidence type="ECO:0000256" key="1">
    <source>
        <dbReference type="SAM" id="MobiDB-lite"/>
    </source>
</evidence>
<proteinExistence type="predicted"/>
<feature type="region of interest" description="Disordered" evidence="1">
    <location>
        <begin position="130"/>
        <end position="159"/>
    </location>
</feature>
<evidence type="ECO:0000313" key="6">
    <source>
        <dbReference type="Proteomes" id="UP000429229"/>
    </source>
</evidence>
<dbReference type="AlphaFoldDB" id="A0A6I4U917"/>